<dbReference type="CDD" id="cd00438">
    <property type="entry name" value="cupin_RmlC"/>
    <property type="match status" value="1"/>
</dbReference>
<dbReference type="Gene3D" id="2.60.120.10">
    <property type="entry name" value="Jelly Rolls"/>
    <property type="match status" value="1"/>
</dbReference>
<dbReference type="Pfam" id="PF00908">
    <property type="entry name" value="dTDP_sugar_isom"/>
    <property type="match status" value="1"/>
</dbReference>
<dbReference type="PANTHER" id="PTHR21047">
    <property type="entry name" value="DTDP-6-DEOXY-D-GLUCOSE-3,5 EPIMERASE"/>
    <property type="match status" value="1"/>
</dbReference>
<dbReference type="NCBIfam" id="TIGR01221">
    <property type="entry name" value="rmlC"/>
    <property type="match status" value="1"/>
</dbReference>
<comment type="caution">
    <text evidence="6">The sequence shown here is derived from an EMBL/GenBank/DDBJ whole genome shotgun (WGS) entry which is preliminary data.</text>
</comment>
<dbReference type="Proteomes" id="UP001501496">
    <property type="component" value="Unassembled WGS sequence"/>
</dbReference>
<comment type="pathway">
    <text evidence="5">Carbohydrate biosynthesis; dTDP-L-rhamnose biosynthesis.</text>
</comment>
<evidence type="ECO:0000313" key="6">
    <source>
        <dbReference type="EMBL" id="GAA4233991.1"/>
    </source>
</evidence>
<organism evidence="6 7">
    <name type="scientific">Postechiella marina</name>
    <dbReference type="NCBI Taxonomy" id="943941"/>
    <lineage>
        <taxon>Bacteria</taxon>
        <taxon>Pseudomonadati</taxon>
        <taxon>Bacteroidota</taxon>
        <taxon>Flavobacteriia</taxon>
        <taxon>Flavobacteriales</taxon>
        <taxon>Flavobacteriaceae</taxon>
        <taxon>Postechiella</taxon>
    </lineage>
</organism>
<evidence type="ECO:0000256" key="4">
    <source>
        <dbReference type="ARBA" id="ARBA00019595"/>
    </source>
</evidence>
<dbReference type="EMBL" id="BAABCA010000002">
    <property type="protein sequence ID" value="GAA4233991.1"/>
    <property type="molecule type" value="Genomic_DNA"/>
</dbReference>
<dbReference type="InterPro" id="IPR011051">
    <property type="entry name" value="RmlC_Cupin_sf"/>
</dbReference>
<reference evidence="7" key="1">
    <citation type="journal article" date="2019" name="Int. J. Syst. Evol. Microbiol.">
        <title>The Global Catalogue of Microorganisms (GCM) 10K type strain sequencing project: providing services to taxonomists for standard genome sequencing and annotation.</title>
        <authorList>
            <consortium name="The Broad Institute Genomics Platform"/>
            <consortium name="The Broad Institute Genome Sequencing Center for Infectious Disease"/>
            <person name="Wu L."/>
            <person name="Ma J."/>
        </authorList>
    </citation>
    <scope>NUCLEOTIDE SEQUENCE [LARGE SCALE GENOMIC DNA]</scope>
    <source>
        <strain evidence="7">JCM 17630</strain>
    </source>
</reference>
<dbReference type="EC" id="5.1.3.13" evidence="3 5"/>
<keyword evidence="5" id="KW-0413">Isomerase</keyword>
<dbReference type="InterPro" id="IPR000888">
    <property type="entry name" value="RmlC-like"/>
</dbReference>
<comment type="subunit">
    <text evidence="5">Homodimer.</text>
</comment>
<evidence type="ECO:0000256" key="2">
    <source>
        <dbReference type="ARBA" id="ARBA00001997"/>
    </source>
</evidence>
<evidence type="ECO:0000256" key="3">
    <source>
        <dbReference type="ARBA" id="ARBA00012098"/>
    </source>
</evidence>
<dbReference type="InterPro" id="IPR014710">
    <property type="entry name" value="RmlC-like_jellyroll"/>
</dbReference>
<name>A0ABP8C5F8_9FLAO</name>
<dbReference type="SUPFAM" id="SSF51182">
    <property type="entry name" value="RmlC-like cupins"/>
    <property type="match status" value="1"/>
</dbReference>
<comment type="similarity">
    <text evidence="5">Belongs to the dTDP-4-dehydrorhamnose 3,5-epimerase family.</text>
</comment>
<comment type="catalytic activity">
    <reaction evidence="1 5">
        <text>dTDP-4-dehydro-6-deoxy-alpha-D-glucose = dTDP-4-dehydro-beta-L-rhamnose</text>
        <dbReference type="Rhea" id="RHEA:16969"/>
        <dbReference type="ChEBI" id="CHEBI:57649"/>
        <dbReference type="ChEBI" id="CHEBI:62830"/>
        <dbReference type="EC" id="5.1.3.13"/>
    </reaction>
</comment>
<keyword evidence="7" id="KW-1185">Reference proteome</keyword>
<accession>A0ABP8C5F8</accession>
<dbReference type="PANTHER" id="PTHR21047:SF2">
    <property type="entry name" value="THYMIDINE DIPHOSPHO-4-KETO-RHAMNOSE 3,5-EPIMERASE"/>
    <property type="match status" value="1"/>
</dbReference>
<gene>
    <name evidence="6" type="primary">rfbC</name>
    <name evidence="6" type="ORF">GCM10022291_12400</name>
</gene>
<evidence type="ECO:0000256" key="5">
    <source>
        <dbReference type="RuleBase" id="RU364069"/>
    </source>
</evidence>
<comment type="function">
    <text evidence="2 5">Catalyzes the epimerization of the C3' and C5'positions of dTDP-6-deoxy-D-xylo-4-hexulose, forming dTDP-6-deoxy-L-lyxo-4-hexulose.</text>
</comment>
<proteinExistence type="inferred from homology"/>
<dbReference type="RefSeq" id="WP_344787253.1">
    <property type="nucleotide sequence ID" value="NZ_BAABCA010000002.1"/>
</dbReference>
<evidence type="ECO:0000256" key="1">
    <source>
        <dbReference type="ARBA" id="ARBA00001298"/>
    </source>
</evidence>
<protein>
    <recommendedName>
        <fullName evidence="4 5">dTDP-4-dehydrorhamnose 3,5-epimerase</fullName>
        <ecNumber evidence="3 5">5.1.3.13</ecNumber>
    </recommendedName>
    <alternativeName>
        <fullName evidence="5">Thymidine diphospho-4-keto-rhamnose 3,5-epimerase</fullName>
    </alternativeName>
</protein>
<evidence type="ECO:0000313" key="7">
    <source>
        <dbReference type="Proteomes" id="UP001501496"/>
    </source>
</evidence>
<sequence length="178" mass="20178">MKVEEISLKGCFLISPSIFEDERGVFFESFNLGVFKKKTGISKPFVQDNISKSKKGVLRGLHFQKGIHAQSKLISVLKGSVLDVCVDLRVESATYGEHFSVVLDDVNCKQLYIPGGFAHGFLTLEENTLFSYKCDNFYNKEAESGIIFNDDTLNINWNFPEENLIISDKDRLLPTFKH</sequence>